<dbReference type="SUPFAM" id="SSF161098">
    <property type="entry name" value="MetI-like"/>
    <property type="match status" value="1"/>
</dbReference>
<dbReference type="InterPro" id="IPR035906">
    <property type="entry name" value="MetI-like_sf"/>
</dbReference>
<feature type="transmembrane region" description="Helical" evidence="7">
    <location>
        <begin position="110"/>
        <end position="130"/>
    </location>
</feature>
<dbReference type="InterPro" id="IPR000515">
    <property type="entry name" value="MetI-like"/>
</dbReference>
<dbReference type="OrthoDB" id="9788108at2"/>
<dbReference type="RefSeq" id="WP_133231964.1">
    <property type="nucleotide sequence ID" value="NZ_SMRT01000011.1"/>
</dbReference>
<comment type="subcellular location">
    <subcellularLocation>
        <location evidence="1 7">Cell membrane</location>
        <topology evidence="1 7">Multi-pass membrane protein</topology>
    </subcellularLocation>
</comment>
<protein>
    <submittedName>
        <fullName evidence="9">Sugar ABC transporter permease</fullName>
    </submittedName>
</protein>
<evidence type="ECO:0000313" key="9">
    <source>
        <dbReference type="EMBL" id="TDF95120.1"/>
    </source>
</evidence>
<keyword evidence="6 7" id="KW-0472">Membrane</keyword>
<dbReference type="InterPro" id="IPR051393">
    <property type="entry name" value="ABC_transporter_permease"/>
</dbReference>
<reference evidence="9 10" key="1">
    <citation type="submission" date="2019-03" db="EMBL/GenBank/DDBJ databases">
        <title>This is whole genome sequence of Paenibacillus sp MS74 strain.</title>
        <authorList>
            <person name="Trinh H.N."/>
        </authorList>
    </citation>
    <scope>NUCLEOTIDE SEQUENCE [LARGE SCALE GENOMIC DNA]</scope>
    <source>
        <strain evidence="9 10">MS74</strain>
    </source>
</reference>
<dbReference type="PANTHER" id="PTHR30193:SF1">
    <property type="entry name" value="ABC TRANSPORTER PERMEASE PROTEIN YESP-RELATED"/>
    <property type="match status" value="1"/>
</dbReference>
<accession>A0A4R5KL04</accession>
<proteinExistence type="inferred from homology"/>
<dbReference type="Gene3D" id="1.10.3720.10">
    <property type="entry name" value="MetI-like"/>
    <property type="match status" value="1"/>
</dbReference>
<dbReference type="EMBL" id="SMRT01000011">
    <property type="protein sequence ID" value="TDF95120.1"/>
    <property type="molecule type" value="Genomic_DNA"/>
</dbReference>
<dbReference type="AlphaFoldDB" id="A0A4R5KL04"/>
<comment type="similarity">
    <text evidence="7">Belongs to the binding-protein-dependent transport system permease family.</text>
</comment>
<dbReference type="GO" id="GO:0055085">
    <property type="term" value="P:transmembrane transport"/>
    <property type="evidence" value="ECO:0007669"/>
    <property type="project" value="InterPro"/>
</dbReference>
<feature type="transmembrane region" description="Helical" evidence="7">
    <location>
        <begin position="77"/>
        <end position="98"/>
    </location>
</feature>
<organism evidence="9 10">
    <name type="scientific">Paenibacillus piri</name>
    <dbReference type="NCBI Taxonomy" id="2547395"/>
    <lineage>
        <taxon>Bacteria</taxon>
        <taxon>Bacillati</taxon>
        <taxon>Bacillota</taxon>
        <taxon>Bacilli</taxon>
        <taxon>Bacillales</taxon>
        <taxon>Paenibacillaceae</taxon>
        <taxon>Paenibacillus</taxon>
    </lineage>
</organism>
<sequence>MLSFKLNNRRRSLIAFYLFIGPWLIGYLAFTLGPILASGWLSFTNYDGVNPAAFIGLDNYREIWDSSLFWKSLWVTFYYTLGHVPLSVIGALCLAVLLNQKIPLLSLWRTIFYLPVVTSGVAVALLWSWIFQPSYGLINIFIYQVFGVQGPGWFFSDQWSVPAFIIMSLWGVGGPMLIYLAGLQGIPTQFYEAAEIDGAGAFKKFWHITLPMVTPVIFFNMVITIIMSFQVFTPAFVITKGGPNYSTYFYVLYLYQSAFENFRLGFASALAWILFAIILIITVLLFRWQRKWVHYESVR</sequence>
<dbReference type="PANTHER" id="PTHR30193">
    <property type="entry name" value="ABC TRANSPORTER PERMEASE PROTEIN"/>
    <property type="match status" value="1"/>
</dbReference>
<dbReference type="Pfam" id="PF00528">
    <property type="entry name" value="BPD_transp_1"/>
    <property type="match status" value="1"/>
</dbReference>
<evidence type="ECO:0000256" key="6">
    <source>
        <dbReference type="ARBA" id="ARBA00023136"/>
    </source>
</evidence>
<feature type="transmembrane region" description="Helical" evidence="7">
    <location>
        <begin position="12"/>
        <end position="37"/>
    </location>
</feature>
<keyword evidence="4 7" id="KW-0812">Transmembrane</keyword>
<keyword evidence="2 7" id="KW-0813">Transport</keyword>
<evidence type="ECO:0000256" key="1">
    <source>
        <dbReference type="ARBA" id="ARBA00004651"/>
    </source>
</evidence>
<dbReference type="Proteomes" id="UP000295636">
    <property type="component" value="Unassembled WGS sequence"/>
</dbReference>
<evidence type="ECO:0000256" key="7">
    <source>
        <dbReference type="RuleBase" id="RU363032"/>
    </source>
</evidence>
<evidence type="ECO:0000256" key="3">
    <source>
        <dbReference type="ARBA" id="ARBA00022475"/>
    </source>
</evidence>
<feature type="transmembrane region" description="Helical" evidence="7">
    <location>
        <begin position="159"/>
        <end position="181"/>
    </location>
</feature>
<evidence type="ECO:0000313" key="10">
    <source>
        <dbReference type="Proteomes" id="UP000295636"/>
    </source>
</evidence>
<dbReference type="CDD" id="cd06261">
    <property type="entry name" value="TM_PBP2"/>
    <property type="match status" value="1"/>
</dbReference>
<dbReference type="PROSITE" id="PS50928">
    <property type="entry name" value="ABC_TM1"/>
    <property type="match status" value="1"/>
</dbReference>
<feature type="domain" description="ABC transmembrane type-1" evidence="8">
    <location>
        <begin position="73"/>
        <end position="285"/>
    </location>
</feature>
<feature type="transmembrane region" description="Helical" evidence="7">
    <location>
        <begin position="264"/>
        <end position="286"/>
    </location>
</feature>
<keyword evidence="3" id="KW-1003">Cell membrane</keyword>
<comment type="caution">
    <text evidence="9">The sequence shown here is derived from an EMBL/GenBank/DDBJ whole genome shotgun (WGS) entry which is preliminary data.</text>
</comment>
<evidence type="ECO:0000256" key="5">
    <source>
        <dbReference type="ARBA" id="ARBA00022989"/>
    </source>
</evidence>
<dbReference type="GO" id="GO:0005886">
    <property type="term" value="C:plasma membrane"/>
    <property type="evidence" value="ECO:0007669"/>
    <property type="project" value="UniProtKB-SubCell"/>
</dbReference>
<evidence type="ECO:0000259" key="8">
    <source>
        <dbReference type="PROSITE" id="PS50928"/>
    </source>
</evidence>
<evidence type="ECO:0000256" key="4">
    <source>
        <dbReference type="ARBA" id="ARBA00022692"/>
    </source>
</evidence>
<feature type="transmembrane region" description="Helical" evidence="7">
    <location>
        <begin position="213"/>
        <end position="238"/>
    </location>
</feature>
<evidence type="ECO:0000256" key="2">
    <source>
        <dbReference type="ARBA" id="ARBA00022448"/>
    </source>
</evidence>
<keyword evidence="10" id="KW-1185">Reference proteome</keyword>
<name>A0A4R5KL04_9BACL</name>
<gene>
    <name evidence="9" type="ORF">E1757_21535</name>
</gene>
<dbReference type="SUPFAM" id="SSF160964">
    <property type="entry name" value="MalF N-terminal region-like"/>
    <property type="match status" value="1"/>
</dbReference>
<keyword evidence="5 7" id="KW-1133">Transmembrane helix</keyword>